<evidence type="ECO:0000259" key="3">
    <source>
        <dbReference type="Pfam" id="PF00465"/>
    </source>
</evidence>
<dbReference type="Gene3D" id="3.40.50.1970">
    <property type="match status" value="1"/>
</dbReference>
<feature type="domain" description="Alcohol dehydrogenase iron-type/glycerol dehydrogenase GldA" evidence="3">
    <location>
        <begin position="37"/>
        <end position="190"/>
    </location>
</feature>
<organism evidence="5 6">
    <name type="scientific">Friedmanniomyces endolithicus</name>
    <dbReference type="NCBI Taxonomy" id="329885"/>
    <lineage>
        <taxon>Eukaryota</taxon>
        <taxon>Fungi</taxon>
        <taxon>Dikarya</taxon>
        <taxon>Ascomycota</taxon>
        <taxon>Pezizomycotina</taxon>
        <taxon>Dothideomycetes</taxon>
        <taxon>Dothideomycetidae</taxon>
        <taxon>Mycosphaerellales</taxon>
        <taxon>Teratosphaeriaceae</taxon>
        <taxon>Friedmanniomyces</taxon>
    </lineage>
</organism>
<dbReference type="GO" id="GO:0004022">
    <property type="term" value="F:alcohol dehydrogenase (NAD+) activity"/>
    <property type="evidence" value="ECO:0007669"/>
    <property type="project" value="TreeGrafter"/>
</dbReference>
<evidence type="ECO:0000259" key="4">
    <source>
        <dbReference type="Pfam" id="PF25137"/>
    </source>
</evidence>
<evidence type="ECO:0000313" key="6">
    <source>
        <dbReference type="Proteomes" id="UP001168146"/>
    </source>
</evidence>
<dbReference type="GO" id="GO:0005739">
    <property type="term" value="C:mitochondrion"/>
    <property type="evidence" value="ECO:0007669"/>
    <property type="project" value="TreeGrafter"/>
</dbReference>
<dbReference type="PANTHER" id="PTHR11496:SF97">
    <property type="entry name" value="ALCOHOL DEHYDROGENASE IRON-TYPE_GLYCEROL DEHYDROGENASE GLDA DOMAIN-CONTAINING PROTEIN"/>
    <property type="match status" value="1"/>
</dbReference>
<reference evidence="5" key="1">
    <citation type="submission" date="2021-12" db="EMBL/GenBank/DDBJ databases">
        <title>Black yeast isolated from Biological Soil Crust.</title>
        <authorList>
            <person name="Kurbessoian T."/>
        </authorList>
    </citation>
    <scope>NUCLEOTIDE SEQUENCE</scope>
    <source>
        <strain evidence="5">CCFEE 5208</strain>
    </source>
</reference>
<dbReference type="SUPFAM" id="SSF56796">
    <property type="entry name" value="Dehydroquinate synthase-like"/>
    <property type="match status" value="1"/>
</dbReference>
<dbReference type="AlphaFoldDB" id="A0AAN6JBM5"/>
<proteinExistence type="predicted"/>
<evidence type="ECO:0000313" key="5">
    <source>
        <dbReference type="EMBL" id="KAK0324140.1"/>
    </source>
</evidence>
<accession>A0AAN6JBM5</accession>
<dbReference type="GO" id="GO:0046872">
    <property type="term" value="F:metal ion binding"/>
    <property type="evidence" value="ECO:0007669"/>
    <property type="project" value="InterPro"/>
</dbReference>
<keyword evidence="1" id="KW-0560">Oxidoreductase</keyword>
<dbReference type="InterPro" id="IPR018211">
    <property type="entry name" value="ADH_Fe_CS"/>
</dbReference>
<protein>
    <recommendedName>
        <fullName evidence="7">Alcohol dehydrogenase iron-type/glycerol dehydrogenase GldA domain-containing protein</fullName>
    </recommendedName>
</protein>
<dbReference type="InterPro" id="IPR001670">
    <property type="entry name" value="ADH_Fe/GldA"/>
</dbReference>
<feature type="region of interest" description="Disordered" evidence="2">
    <location>
        <begin position="1"/>
        <end position="28"/>
    </location>
</feature>
<evidence type="ECO:0008006" key="7">
    <source>
        <dbReference type="Google" id="ProtNLM"/>
    </source>
</evidence>
<dbReference type="EMBL" id="JASUXU010000010">
    <property type="protein sequence ID" value="KAK0324140.1"/>
    <property type="molecule type" value="Genomic_DNA"/>
</dbReference>
<dbReference type="Gene3D" id="1.20.1090.10">
    <property type="entry name" value="Dehydroquinate synthase-like - alpha domain"/>
    <property type="match status" value="1"/>
</dbReference>
<dbReference type="Proteomes" id="UP001168146">
    <property type="component" value="Unassembled WGS sequence"/>
</dbReference>
<dbReference type="Pfam" id="PF00465">
    <property type="entry name" value="Fe-ADH"/>
    <property type="match status" value="1"/>
</dbReference>
<sequence length="397" mass="43226">MSNIFDRTTASRRYKSKSTDSSQHPLSGLWKPTHLQRLHYGPDSVKKNLLECLPSPTSKAFIVTGSSLATKTNLIKSVEELLGSKHHAGTFSKIGQHAPIKQLDEATEKVLEDENIDTIISIGGGSPIDSAKAISYRLNERQKGKFLHHIAIPTTLSAAECTLGAGYTGEDGKKTGVAHPALAPQVILYDSRFALETPAWLWLSTAMRAMDHAMELMYHPTATEMPCRWMAMFAAGELFRNLPKYKEDPKDEDVITRLQLAAFASLGFLALNVKGALGLSHQLGYALGSPYQIPHGITSCLTLGHVVKLKAESSPDDAAQIARMAPFIGLQVSGDSKKDAVAVGDAILELVKNLDLKTTLTEKGVGKDQVHTIVNLATRQESGPVYDKVKELVEKLY</sequence>
<dbReference type="InterPro" id="IPR056798">
    <property type="entry name" value="ADH_Fe_C"/>
</dbReference>
<gene>
    <name evidence="5" type="ORF">LTR82_004576</name>
</gene>
<comment type="caution">
    <text evidence="5">The sequence shown here is derived from an EMBL/GenBank/DDBJ whole genome shotgun (WGS) entry which is preliminary data.</text>
</comment>
<dbReference type="PROSITE" id="PS00060">
    <property type="entry name" value="ADH_IRON_2"/>
    <property type="match status" value="1"/>
</dbReference>
<dbReference type="PANTHER" id="PTHR11496">
    <property type="entry name" value="ALCOHOL DEHYDROGENASE"/>
    <property type="match status" value="1"/>
</dbReference>
<dbReference type="InterPro" id="IPR039697">
    <property type="entry name" value="Alcohol_dehydrogenase_Fe"/>
</dbReference>
<evidence type="ECO:0000256" key="1">
    <source>
        <dbReference type="ARBA" id="ARBA00023002"/>
    </source>
</evidence>
<dbReference type="CDD" id="cd08192">
    <property type="entry name" value="MAR-like"/>
    <property type="match status" value="1"/>
</dbReference>
<name>A0AAN6JBM5_9PEZI</name>
<feature type="domain" description="Fe-containing alcohol dehydrogenase-like C-terminal" evidence="4">
    <location>
        <begin position="204"/>
        <end position="381"/>
    </location>
</feature>
<evidence type="ECO:0000256" key="2">
    <source>
        <dbReference type="SAM" id="MobiDB-lite"/>
    </source>
</evidence>
<dbReference type="Pfam" id="PF25137">
    <property type="entry name" value="ADH_Fe_C"/>
    <property type="match status" value="1"/>
</dbReference>